<dbReference type="GO" id="GO:0016301">
    <property type="term" value="F:kinase activity"/>
    <property type="evidence" value="ECO:0007669"/>
    <property type="project" value="UniProtKB-KW"/>
</dbReference>
<gene>
    <name evidence="12" type="primary">prs</name>
    <name evidence="14" type="ORF">AJ81_00530</name>
</gene>
<feature type="active site" evidence="12">
    <location>
        <position position="199"/>
    </location>
</feature>
<dbReference type="GO" id="GO:0000287">
    <property type="term" value="F:magnesium ion binding"/>
    <property type="evidence" value="ECO:0007669"/>
    <property type="project" value="UniProtKB-UniRule"/>
</dbReference>
<keyword evidence="6 12" id="KW-0418">Kinase</keyword>
<comment type="subcellular location">
    <subcellularLocation>
        <location evidence="12">Cytoplasm</location>
    </subcellularLocation>
</comment>
<keyword evidence="3 12" id="KW-0479">Metal-binding</keyword>
<organism evidence="14 15">
    <name type="scientific">Pseudothermotoga hypogea DSM 11164 = NBRC 106472</name>
    <dbReference type="NCBI Taxonomy" id="1123384"/>
    <lineage>
        <taxon>Bacteria</taxon>
        <taxon>Thermotogati</taxon>
        <taxon>Thermotogota</taxon>
        <taxon>Thermotogae</taxon>
        <taxon>Thermotogales</taxon>
        <taxon>Thermotogaceae</taxon>
        <taxon>Pseudothermotoga</taxon>
    </lineage>
</organism>
<dbReference type="NCBIfam" id="NF002320">
    <property type="entry name" value="PRK01259.1"/>
    <property type="match status" value="1"/>
</dbReference>
<dbReference type="Pfam" id="PF13793">
    <property type="entry name" value="Pribosyltran_N"/>
    <property type="match status" value="1"/>
</dbReference>
<evidence type="ECO:0000256" key="1">
    <source>
        <dbReference type="ARBA" id="ARBA00004996"/>
    </source>
</evidence>
<dbReference type="GO" id="GO:0006164">
    <property type="term" value="P:purine nucleotide biosynthetic process"/>
    <property type="evidence" value="ECO:0007669"/>
    <property type="project" value="TreeGrafter"/>
</dbReference>
<keyword evidence="4 12" id="KW-0545">Nucleotide biosynthesis</keyword>
<keyword evidence="5 12" id="KW-0547">Nucleotide-binding</keyword>
<dbReference type="InterPro" id="IPR029057">
    <property type="entry name" value="PRTase-like"/>
</dbReference>
<sequence length="316" mass="34860">MPFQRNDLKFFAGNSNPPLAQKVAEYLGLRLGDCQVSRFSDGEINVRINETVRGHDVFVLQSFSPPVNENIMELLVMVDAFKRASANSIAVVIPYFGYARQDRKAKGRDPITAKLVANIITVAGATRVLTIDLHAEQIQGFFDIPLDNLYSFPVFIEEITRRYSNFKKDITVVSPDVGAVRRASKLAEKLQVPLAILDKRRPADNVAEVVNIIGDVKGKIALMFDDIIDTGGTMIQGAQALKRAGAVRILACATHGVLSGNAVERIQNSEIDEVYITDTVHQTNLPSKFHVVSIANLLGEAIMRIRKNLSVSILFK</sequence>
<dbReference type="STRING" id="1123384.AJ81_00530"/>
<feature type="binding site" evidence="12">
    <location>
        <begin position="100"/>
        <end position="101"/>
    </location>
    <ligand>
        <name>ATP</name>
        <dbReference type="ChEBI" id="CHEBI:30616"/>
    </ligand>
</feature>
<accession>A0A0X1KNY0</accession>
<dbReference type="PATRIC" id="fig|1123384.7.peg.100"/>
<evidence type="ECO:0000256" key="6">
    <source>
        <dbReference type="ARBA" id="ARBA00022777"/>
    </source>
</evidence>
<keyword evidence="12" id="KW-0963">Cytoplasm</keyword>
<dbReference type="GO" id="GO:0005524">
    <property type="term" value="F:ATP binding"/>
    <property type="evidence" value="ECO:0007669"/>
    <property type="project" value="UniProtKB-KW"/>
</dbReference>
<feature type="binding site" evidence="12">
    <location>
        <position position="176"/>
    </location>
    <ligand>
        <name>Mg(2+)</name>
        <dbReference type="ChEBI" id="CHEBI:18420"/>
    </ligand>
</feature>
<comment type="pathway">
    <text evidence="1 12">Metabolic intermediate biosynthesis; 5-phospho-alpha-D-ribose 1-diphosphate biosynthesis; 5-phospho-alpha-D-ribose 1-diphosphate from D-ribose 5-phosphate (route I): step 1/1.</text>
</comment>
<dbReference type="GO" id="GO:0002189">
    <property type="term" value="C:ribose phosphate diphosphokinase complex"/>
    <property type="evidence" value="ECO:0007669"/>
    <property type="project" value="TreeGrafter"/>
</dbReference>
<dbReference type="EC" id="2.7.6.1" evidence="12"/>
<evidence type="ECO:0000256" key="7">
    <source>
        <dbReference type="ARBA" id="ARBA00022840"/>
    </source>
</evidence>
<dbReference type="AlphaFoldDB" id="A0A0X1KNY0"/>
<feature type="binding site" evidence="12">
    <location>
        <position position="225"/>
    </location>
    <ligand>
        <name>D-ribose 5-phosphate</name>
        <dbReference type="ChEBI" id="CHEBI:78346"/>
    </ligand>
</feature>
<dbReference type="GO" id="GO:0004749">
    <property type="term" value="F:ribose phosphate diphosphokinase activity"/>
    <property type="evidence" value="ECO:0007669"/>
    <property type="project" value="UniProtKB-UniRule"/>
</dbReference>
<dbReference type="InterPro" id="IPR005946">
    <property type="entry name" value="Rib-P_diPkinase"/>
</dbReference>
<dbReference type="SMART" id="SM01400">
    <property type="entry name" value="Pribosyltran_N"/>
    <property type="match status" value="1"/>
</dbReference>
<keyword evidence="7 12" id="KW-0067">ATP-binding</keyword>
<dbReference type="FunFam" id="3.40.50.2020:FF:000001">
    <property type="entry name" value="Ribose-phosphate pyrophosphokinase"/>
    <property type="match status" value="1"/>
</dbReference>
<feature type="binding site" evidence="12">
    <location>
        <begin position="41"/>
        <end position="43"/>
    </location>
    <ligand>
        <name>ATP</name>
        <dbReference type="ChEBI" id="CHEBI:30616"/>
    </ligand>
</feature>
<dbReference type="CDD" id="cd06223">
    <property type="entry name" value="PRTases_typeI"/>
    <property type="match status" value="1"/>
</dbReference>
<feature type="binding site" evidence="12">
    <location>
        <position position="134"/>
    </location>
    <ligand>
        <name>Mg(2+)</name>
        <dbReference type="ChEBI" id="CHEBI:18420"/>
    </ligand>
</feature>
<dbReference type="GO" id="GO:0009156">
    <property type="term" value="P:ribonucleoside monophosphate biosynthetic process"/>
    <property type="evidence" value="ECO:0007669"/>
    <property type="project" value="InterPro"/>
</dbReference>
<name>A0A0X1KNY0_9THEM</name>
<comment type="subunit">
    <text evidence="12">Homohexamer.</text>
</comment>
<comment type="cofactor">
    <cofactor evidence="12">
        <name>Mg(2+)</name>
        <dbReference type="ChEBI" id="CHEBI:18420"/>
    </cofactor>
    <text evidence="12">Binds 2 Mg(2+) ions per subunit.</text>
</comment>
<dbReference type="EMBL" id="CP007141">
    <property type="protein sequence ID" value="AJC72924.1"/>
    <property type="molecule type" value="Genomic_DNA"/>
</dbReference>
<dbReference type="NCBIfam" id="TIGR01251">
    <property type="entry name" value="ribP_PPkin"/>
    <property type="match status" value="1"/>
</dbReference>
<feature type="domain" description="Ribose-phosphate pyrophosphokinase N-terminal" evidence="13">
    <location>
        <begin position="8"/>
        <end position="124"/>
    </location>
</feature>
<dbReference type="GO" id="GO:0006015">
    <property type="term" value="P:5-phosphoribose 1-diphosphate biosynthetic process"/>
    <property type="evidence" value="ECO:0007669"/>
    <property type="project" value="UniProtKB-UniRule"/>
</dbReference>
<dbReference type="InterPro" id="IPR000842">
    <property type="entry name" value="PRib_PP_synth_CS"/>
</dbReference>
<evidence type="ECO:0000256" key="12">
    <source>
        <dbReference type="HAMAP-Rule" id="MF_00583"/>
    </source>
</evidence>
<reference evidence="14 15" key="1">
    <citation type="submission" date="2014-01" db="EMBL/GenBank/DDBJ databases">
        <title>Genome sequencing of Thermotog hypogea.</title>
        <authorList>
            <person name="Zhang X."/>
            <person name="Alvare G."/>
            <person name="Fristensky B."/>
            <person name="Chen L."/>
            <person name="Suen T."/>
            <person name="Chen Q."/>
            <person name="Ma K."/>
        </authorList>
    </citation>
    <scope>NUCLEOTIDE SEQUENCE [LARGE SCALE GENOMIC DNA]</scope>
    <source>
        <strain evidence="14 15">DSM 11164</strain>
    </source>
</reference>
<dbReference type="InterPro" id="IPR000836">
    <property type="entry name" value="PRTase_dom"/>
</dbReference>
<dbReference type="InterPro" id="IPR037515">
    <property type="entry name" value="Rib-P_diPkinase_bac"/>
</dbReference>
<comment type="similarity">
    <text evidence="11 12">Belongs to the ribose-phosphate pyrophosphokinase family. Class I subfamily.</text>
</comment>
<evidence type="ECO:0000256" key="2">
    <source>
        <dbReference type="ARBA" id="ARBA00022679"/>
    </source>
</evidence>
<keyword evidence="2 12" id="KW-0808">Transferase</keyword>
<proteinExistence type="inferred from homology"/>
<evidence type="ECO:0000256" key="3">
    <source>
        <dbReference type="ARBA" id="ARBA00022723"/>
    </source>
</evidence>
<comment type="catalytic activity">
    <reaction evidence="9 12">
        <text>D-ribose 5-phosphate + ATP = 5-phospho-alpha-D-ribose 1-diphosphate + AMP + H(+)</text>
        <dbReference type="Rhea" id="RHEA:15609"/>
        <dbReference type="ChEBI" id="CHEBI:15378"/>
        <dbReference type="ChEBI" id="CHEBI:30616"/>
        <dbReference type="ChEBI" id="CHEBI:58017"/>
        <dbReference type="ChEBI" id="CHEBI:78346"/>
        <dbReference type="ChEBI" id="CHEBI:456215"/>
        <dbReference type="EC" id="2.7.6.1"/>
    </reaction>
</comment>
<dbReference type="PANTHER" id="PTHR10210:SF41">
    <property type="entry name" value="RIBOSE-PHOSPHATE PYROPHOSPHOKINASE 1, CHLOROPLASTIC"/>
    <property type="match status" value="1"/>
</dbReference>
<dbReference type="UniPathway" id="UPA00087">
    <property type="reaction ID" value="UER00172"/>
</dbReference>
<dbReference type="SUPFAM" id="SSF53271">
    <property type="entry name" value="PRTase-like"/>
    <property type="match status" value="1"/>
</dbReference>
<evidence type="ECO:0000259" key="13">
    <source>
        <dbReference type="Pfam" id="PF13793"/>
    </source>
</evidence>
<keyword evidence="8 12" id="KW-0460">Magnesium</keyword>
<dbReference type="Gene3D" id="3.40.50.2020">
    <property type="match status" value="2"/>
</dbReference>
<dbReference type="PaxDb" id="1123384-AJ81_00530"/>
<feature type="binding site" evidence="12">
    <location>
        <begin position="229"/>
        <end position="233"/>
    </location>
    <ligand>
        <name>D-ribose 5-phosphate</name>
        <dbReference type="ChEBI" id="CHEBI:78346"/>
    </ligand>
</feature>
<keyword evidence="15" id="KW-1185">Reference proteome</keyword>
<dbReference type="RefSeq" id="WP_031503073.1">
    <property type="nucleotide sequence ID" value="NC_022795.1"/>
</dbReference>
<evidence type="ECO:0000256" key="10">
    <source>
        <dbReference type="ARBA" id="ARBA00054914"/>
    </source>
</evidence>
<dbReference type="OrthoDB" id="9777067at2"/>
<evidence type="ECO:0000313" key="15">
    <source>
        <dbReference type="Proteomes" id="UP000077469"/>
    </source>
</evidence>
<dbReference type="Pfam" id="PF14572">
    <property type="entry name" value="Pribosyl_synth"/>
    <property type="match status" value="1"/>
</dbReference>
<evidence type="ECO:0000256" key="9">
    <source>
        <dbReference type="ARBA" id="ARBA00049535"/>
    </source>
</evidence>
<dbReference type="Proteomes" id="UP000077469">
    <property type="component" value="Chromosome"/>
</dbReference>
<dbReference type="HAMAP" id="MF_00583_B">
    <property type="entry name" value="RibP_PPkinase_B"/>
    <property type="match status" value="1"/>
</dbReference>
<protein>
    <recommendedName>
        <fullName evidence="12">Ribose-phosphate pyrophosphokinase</fullName>
        <shortName evidence="12">RPPK</shortName>
        <ecNumber evidence="12">2.7.6.1</ecNumber>
    </recommendedName>
    <alternativeName>
        <fullName evidence="12">5-phospho-D-ribosyl alpha-1-diphosphate synthase</fullName>
    </alternativeName>
    <alternativeName>
        <fullName evidence="12">Phosphoribosyl diphosphate synthase</fullName>
    </alternativeName>
    <alternativeName>
        <fullName evidence="12">Phosphoribosyl pyrophosphate synthase</fullName>
        <shortName evidence="12">P-Rib-PP synthase</shortName>
        <shortName evidence="12">PRPP synthase</shortName>
        <shortName evidence="12">PRPPase</shortName>
    </alternativeName>
</protein>
<evidence type="ECO:0000256" key="4">
    <source>
        <dbReference type="ARBA" id="ARBA00022727"/>
    </source>
</evidence>
<dbReference type="PANTHER" id="PTHR10210">
    <property type="entry name" value="RIBOSE-PHOSPHATE DIPHOSPHOKINASE FAMILY MEMBER"/>
    <property type="match status" value="1"/>
</dbReference>
<evidence type="ECO:0000256" key="11">
    <source>
        <dbReference type="ARBA" id="ARBA00061444"/>
    </source>
</evidence>
<evidence type="ECO:0000256" key="8">
    <source>
        <dbReference type="ARBA" id="ARBA00022842"/>
    </source>
</evidence>
<evidence type="ECO:0000313" key="14">
    <source>
        <dbReference type="EMBL" id="AJC72924.1"/>
    </source>
</evidence>
<dbReference type="PROSITE" id="PS00114">
    <property type="entry name" value="PRPP_SYNTHASE"/>
    <property type="match status" value="1"/>
</dbReference>
<evidence type="ECO:0000256" key="5">
    <source>
        <dbReference type="ARBA" id="ARBA00022741"/>
    </source>
</evidence>
<comment type="function">
    <text evidence="10 12">Involved in the biosynthesis of the central metabolite phospho-alpha-D-ribosyl-1-pyrophosphate (PRPP) via the transfer of pyrophosphoryl group from ATP to 1-hydroxyl of ribose-5-phosphate (Rib-5-P).</text>
</comment>
<feature type="binding site" evidence="12">
    <location>
        <position position="201"/>
    </location>
    <ligand>
        <name>D-ribose 5-phosphate</name>
        <dbReference type="ChEBI" id="CHEBI:78346"/>
    </ligand>
</feature>
<dbReference type="KEGG" id="phy:AJ81_00530"/>
<dbReference type="InterPro" id="IPR029099">
    <property type="entry name" value="Pribosyltran_N"/>
</dbReference>
<dbReference type="GO" id="GO:0005737">
    <property type="term" value="C:cytoplasm"/>
    <property type="evidence" value="ECO:0007669"/>
    <property type="project" value="UniProtKB-SubCell"/>
</dbReference>